<name>A0A7V7TVK4_9HYPH</name>
<protein>
    <submittedName>
        <fullName evidence="1">Uncharacterized protein</fullName>
    </submittedName>
</protein>
<keyword evidence="2" id="KW-1185">Reference proteome</keyword>
<reference evidence="1 2" key="1">
    <citation type="submission" date="2019-09" db="EMBL/GenBank/DDBJ databases">
        <title>YIM 132180 draft genome.</title>
        <authorList>
            <person name="Zhang K."/>
        </authorList>
    </citation>
    <scope>NUCLEOTIDE SEQUENCE [LARGE SCALE GENOMIC DNA]</scope>
    <source>
        <strain evidence="1 2">YIM 132180</strain>
    </source>
</reference>
<gene>
    <name evidence="1" type="ORF">F6X38_16900</name>
</gene>
<dbReference type="Proteomes" id="UP000432089">
    <property type="component" value="Unassembled WGS sequence"/>
</dbReference>
<evidence type="ECO:0000313" key="2">
    <source>
        <dbReference type="Proteomes" id="UP000432089"/>
    </source>
</evidence>
<dbReference type="AlphaFoldDB" id="A0A7V7TVK4"/>
<organism evidence="1 2">
    <name type="scientific">Plantimonas leprariae</name>
    <dbReference type="NCBI Taxonomy" id="2615207"/>
    <lineage>
        <taxon>Bacteria</taxon>
        <taxon>Pseudomonadati</taxon>
        <taxon>Pseudomonadota</taxon>
        <taxon>Alphaproteobacteria</taxon>
        <taxon>Hyphomicrobiales</taxon>
        <taxon>Aurantimonadaceae</taxon>
        <taxon>Plantimonas</taxon>
    </lineage>
</organism>
<dbReference type="RefSeq" id="WP_150971660.1">
    <property type="nucleotide sequence ID" value="NZ_VZDO01000014.1"/>
</dbReference>
<accession>A0A7V7TVK4</accession>
<sequence length="108" mass="11733">MATITIKNGSETFEVSGVAMEEPVMMALQALTDHVSAQRIITNCIVDVADRGAAPTSETMVTALQAWLAQVEATEGVRAIIEATIRHYQRHKLPSLAVMRNGLNDQLI</sequence>
<comment type="caution">
    <text evidence="1">The sequence shown here is derived from an EMBL/GenBank/DDBJ whole genome shotgun (WGS) entry which is preliminary data.</text>
</comment>
<dbReference type="EMBL" id="VZDO01000014">
    <property type="protein sequence ID" value="KAB0678102.1"/>
    <property type="molecule type" value="Genomic_DNA"/>
</dbReference>
<proteinExistence type="predicted"/>
<evidence type="ECO:0000313" key="1">
    <source>
        <dbReference type="EMBL" id="KAB0678102.1"/>
    </source>
</evidence>